<evidence type="ECO:0000256" key="1">
    <source>
        <dbReference type="ARBA" id="ARBA00004141"/>
    </source>
</evidence>
<feature type="transmembrane region" description="Helical" evidence="7">
    <location>
        <begin position="88"/>
        <end position="111"/>
    </location>
</feature>
<accession>A0A934W2P9</accession>
<comment type="caution">
    <text evidence="8">The sequence shown here is derived from an EMBL/GenBank/DDBJ whole genome shotgun (WGS) entry which is preliminary data.</text>
</comment>
<keyword evidence="5 7" id="KW-0472">Membrane</keyword>
<feature type="transmembrane region" description="Helical" evidence="7">
    <location>
        <begin position="215"/>
        <end position="237"/>
    </location>
</feature>
<comment type="similarity">
    <text evidence="6">Belongs to the MIP/aquaporin (TC 1.A.8) family.</text>
</comment>
<proteinExistence type="inferred from homology"/>
<dbReference type="GO" id="GO:0016020">
    <property type="term" value="C:membrane"/>
    <property type="evidence" value="ECO:0007669"/>
    <property type="project" value="UniProtKB-SubCell"/>
</dbReference>
<dbReference type="Pfam" id="PF00230">
    <property type="entry name" value="MIP"/>
    <property type="match status" value="1"/>
</dbReference>
<feature type="transmembrane region" description="Helical" evidence="7">
    <location>
        <begin position="40"/>
        <end position="61"/>
    </location>
</feature>
<dbReference type="RefSeq" id="WP_200554746.1">
    <property type="nucleotide sequence ID" value="NZ_JAEPES010000001.1"/>
</dbReference>
<evidence type="ECO:0000256" key="2">
    <source>
        <dbReference type="ARBA" id="ARBA00022448"/>
    </source>
</evidence>
<protein>
    <submittedName>
        <fullName evidence="8">Aquaporin Z</fullName>
    </submittedName>
</protein>
<dbReference type="PANTHER" id="PTHR45724:SF13">
    <property type="entry name" value="AQUAPORIN NIP1-1-RELATED"/>
    <property type="match status" value="1"/>
</dbReference>
<dbReference type="InterPro" id="IPR023271">
    <property type="entry name" value="Aquaporin-like"/>
</dbReference>
<dbReference type="GO" id="GO:0015267">
    <property type="term" value="F:channel activity"/>
    <property type="evidence" value="ECO:0007669"/>
    <property type="project" value="InterPro"/>
</dbReference>
<comment type="subcellular location">
    <subcellularLocation>
        <location evidence="1">Membrane</location>
        <topology evidence="1">Multi-pass membrane protein</topology>
    </subcellularLocation>
</comment>
<name>A0A934W2P9_9MICO</name>
<dbReference type="NCBIfam" id="NF003838">
    <property type="entry name" value="PRK05420.1"/>
    <property type="match status" value="1"/>
</dbReference>
<feature type="transmembrane region" description="Helical" evidence="7">
    <location>
        <begin position="137"/>
        <end position="160"/>
    </location>
</feature>
<dbReference type="Gene3D" id="1.20.1080.10">
    <property type="entry name" value="Glycerol uptake facilitator protein"/>
    <property type="match status" value="1"/>
</dbReference>
<dbReference type="SUPFAM" id="SSF81338">
    <property type="entry name" value="Aquaporin-like"/>
    <property type="match status" value="1"/>
</dbReference>
<feature type="transmembrane region" description="Helical" evidence="7">
    <location>
        <begin position="167"/>
        <end position="190"/>
    </location>
</feature>
<dbReference type="PANTHER" id="PTHR45724">
    <property type="entry name" value="AQUAPORIN NIP2-1"/>
    <property type="match status" value="1"/>
</dbReference>
<keyword evidence="4 7" id="KW-1133">Transmembrane helix</keyword>
<keyword evidence="9" id="KW-1185">Reference proteome</keyword>
<dbReference type="InterPro" id="IPR034294">
    <property type="entry name" value="Aquaporin_transptr"/>
</dbReference>
<evidence type="ECO:0000313" key="8">
    <source>
        <dbReference type="EMBL" id="MBK4346414.1"/>
    </source>
</evidence>
<evidence type="ECO:0000256" key="3">
    <source>
        <dbReference type="ARBA" id="ARBA00022692"/>
    </source>
</evidence>
<dbReference type="InterPro" id="IPR022357">
    <property type="entry name" value="MIP_CS"/>
</dbReference>
<gene>
    <name evidence="8" type="primary">aqpZ</name>
    <name evidence="8" type="ORF">IV501_02095</name>
</gene>
<sequence>MADSPAPALHSLTARLIAEAVGTFFLVVALIGTALFTSSYVSVLGVSLSIGLVVLVGAYAFGPISGGHFNPAVTLGAAAAGRLPWKDVLPYIAAQLVGGIVGSSLLALIALDGPKGFSTSAHAGGFASNGFGDHSPAGYGLVAAIIAEVVLTALFLYVILGVTHLRAAAGFAPIAIGLTLTIIHLVSIPIDNTSVNPARSIATAIYGGPEYLAQLWVFILAPIAGALLAGYTFRFLFDRKPIVGEGSYLDTYELSGEGDASAQPTT</sequence>
<evidence type="ECO:0000256" key="4">
    <source>
        <dbReference type="ARBA" id="ARBA00022989"/>
    </source>
</evidence>
<dbReference type="PRINTS" id="PR00783">
    <property type="entry name" value="MINTRINSICP"/>
</dbReference>
<keyword evidence="2 6" id="KW-0813">Transport</keyword>
<dbReference type="PROSITE" id="PS00221">
    <property type="entry name" value="MIP"/>
    <property type="match status" value="1"/>
</dbReference>
<dbReference type="EMBL" id="JAEPES010000001">
    <property type="protein sequence ID" value="MBK4346414.1"/>
    <property type="molecule type" value="Genomic_DNA"/>
</dbReference>
<evidence type="ECO:0000256" key="6">
    <source>
        <dbReference type="RuleBase" id="RU000477"/>
    </source>
</evidence>
<keyword evidence="3 6" id="KW-0812">Transmembrane</keyword>
<dbReference type="AlphaFoldDB" id="A0A934W2P9"/>
<dbReference type="InterPro" id="IPR000425">
    <property type="entry name" value="MIP"/>
</dbReference>
<reference evidence="8" key="1">
    <citation type="submission" date="2021-01" db="EMBL/GenBank/DDBJ databases">
        <title>Lacisediminihabitans sp. nov. strain G11-30, isolated from Antarctic Soil.</title>
        <authorList>
            <person name="Li J."/>
        </authorList>
    </citation>
    <scope>NUCLEOTIDE SEQUENCE</scope>
    <source>
        <strain evidence="8">G11-30</strain>
    </source>
</reference>
<evidence type="ECO:0000256" key="7">
    <source>
        <dbReference type="SAM" id="Phobius"/>
    </source>
</evidence>
<organism evidence="8 9">
    <name type="scientific">Lacisediminihabitans changchengi</name>
    <dbReference type="NCBI Taxonomy" id="2787634"/>
    <lineage>
        <taxon>Bacteria</taxon>
        <taxon>Bacillati</taxon>
        <taxon>Actinomycetota</taxon>
        <taxon>Actinomycetes</taxon>
        <taxon>Micrococcales</taxon>
        <taxon>Microbacteriaceae</taxon>
        <taxon>Lacisediminihabitans</taxon>
    </lineage>
</organism>
<evidence type="ECO:0000313" key="9">
    <source>
        <dbReference type="Proteomes" id="UP000636458"/>
    </source>
</evidence>
<feature type="transmembrane region" description="Helical" evidence="7">
    <location>
        <begin position="12"/>
        <end position="34"/>
    </location>
</feature>
<dbReference type="Proteomes" id="UP000636458">
    <property type="component" value="Unassembled WGS sequence"/>
</dbReference>
<evidence type="ECO:0000256" key="5">
    <source>
        <dbReference type="ARBA" id="ARBA00023136"/>
    </source>
</evidence>